<dbReference type="SUPFAM" id="SSF75420">
    <property type="entry name" value="YhbC-like, N-terminal domain"/>
    <property type="match status" value="1"/>
</dbReference>
<dbReference type="EMBL" id="BJWH01000014">
    <property type="protein sequence ID" value="GEL99160.1"/>
    <property type="molecule type" value="Genomic_DNA"/>
</dbReference>
<evidence type="ECO:0000313" key="7">
    <source>
        <dbReference type="Proteomes" id="UP000321049"/>
    </source>
</evidence>
<evidence type="ECO:0000313" key="6">
    <source>
        <dbReference type="EMBL" id="GEL99160.1"/>
    </source>
</evidence>
<comment type="caution">
    <text evidence="6">The sequence shown here is derived from an EMBL/GenBank/DDBJ whole genome shotgun (WGS) entry which is preliminary data.</text>
</comment>
<dbReference type="InterPro" id="IPR003728">
    <property type="entry name" value="Ribosome_maturation_RimP"/>
</dbReference>
<keyword evidence="2 3" id="KW-0690">Ribosome biogenesis</keyword>
<keyword evidence="7" id="KW-1185">Reference proteome</keyword>
<dbReference type="AlphaFoldDB" id="A0A511JMB2"/>
<dbReference type="RefSeq" id="WP_146846824.1">
    <property type="nucleotide sequence ID" value="NZ_BJWH01000014.1"/>
</dbReference>
<feature type="domain" description="Ribosome maturation factor RimP N-terminal" evidence="5">
    <location>
        <begin position="17"/>
        <end position="92"/>
    </location>
</feature>
<evidence type="ECO:0000256" key="3">
    <source>
        <dbReference type="HAMAP-Rule" id="MF_01077"/>
    </source>
</evidence>
<comment type="similarity">
    <text evidence="3">Belongs to the RimP family.</text>
</comment>
<comment type="function">
    <text evidence="3">Required for maturation of 30S ribosomal subunits.</text>
</comment>
<dbReference type="InterPro" id="IPR035956">
    <property type="entry name" value="RimP_N_sf"/>
</dbReference>
<proteinExistence type="inferred from homology"/>
<protein>
    <recommendedName>
        <fullName evidence="3">Ribosome maturation factor RimP</fullName>
    </recommendedName>
</protein>
<comment type="subcellular location">
    <subcellularLocation>
        <location evidence="3">Cytoplasm</location>
    </subcellularLocation>
</comment>
<dbReference type="GO" id="GO:0005829">
    <property type="term" value="C:cytosol"/>
    <property type="evidence" value="ECO:0007669"/>
    <property type="project" value="TreeGrafter"/>
</dbReference>
<evidence type="ECO:0000259" key="5">
    <source>
        <dbReference type="Pfam" id="PF02576"/>
    </source>
</evidence>
<dbReference type="Pfam" id="PF02576">
    <property type="entry name" value="RimP_N"/>
    <property type="match status" value="1"/>
</dbReference>
<keyword evidence="1 3" id="KW-0963">Cytoplasm</keyword>
<evidence type="ECO:0000256" key="1">
    <source>
        <dbReference type="ARBA" id="ARBA00022490"/>
    </source>
</evidence>
<evidence type="ECO:0000256" key="4">
    <source>
        <dbReference type="SAM" id="MobiDB-lite"/>
    </source>
</evidence>
<feature type="region of interest" description="Disordered" evidence="4">
    <location>
        <begin position="171"/>
        <end position="194"/>
    </location>
</feature>
<organism evidence="6 7">
    <name type="scientific">Cellulomonas terrae</name>
    <dbReference type="NCBI Taxonomy" id="311234"/>
    <lineage>
        <taxon>Bacteria</taxon>
        <taxon>Bacillati</taxon>
        <taxon>Actinomycetota</taxon>
        <taxon>Actinomycetes</taxon>
        <taxon>Micrococcales</taxon>
        <taxon>Cellulomonadaceae</taxon>
        <taxon>Cellulomonas</taxon>
    </lineage>
</organism>
<gene>
    <name evidence="3 6" type="primary">rimP</name>
    <name evidence="6" type="ORF">CTE05_27070</name>
</gene>
<name>A0A511JMB2_9CELL</name>
<dbReference type="GO" id="GO:0000028">
    <property type="term" value="P:ribosomal small subunit assembly"/>
    <property type="evidence" value="ECO:0007669"/>
    <property type="project" value="TreeGrafter"/>
</dbReference>
<accession>A0A511JMB2</accession>
<dbReference type="PANTHER" id="PTHR33867:SF1">
    <property type="entry name" value="RIBOSOME MATURATION FACTOR RIMP"/>
    <property type="match status" value="1"/>
</dbReference>
<dbReference type="OrthoDB" id="9805006at2"/>
<evidence type="ECO:0000256" key="2">
    <source>
        <dbReference type="ARBA" id="ARBA00022517"/>
    </source>
</evidence>
<dbReference type="GO" id="GO:0006412">
    <property type="term" value="P:translation"/>
    <property type="evidence" value="ECO:0007669"/>
    <property type="project" value="TreeGrafter"/>
</dbReference>
<sequence length="194" mass="20245">MVAPAHPTHADRVRDVVEPAVVATGLLLEDVTVRKAGSRSVVEVVLDVTEDDEDGLDLDRVAEATRAVSDALDAADIIVGEYTLDVMSPGVDRALTERRHFTHAVGHLVTVTLADGGTLAGRLTEVDRSDDAIVVVPVTPGLKGRKPVVGDPVRVSLSEVRHAHVEVDLSGIGPVDGVDPDEMAGSDAAAGKES</sequence>
<dbReference type="HAMAP" id="MF_01077">
    <property type="entry name" value="RimP"/>
    <property type="match status" value="1"/>
</dbReference>
<reference evidence="6 7" key="1">
    <citation type="submission" date="2019-07" db="EMBL/GenBank/DDBJ databases">
        <title>Whole genome shotgun sequence of Cellulomonas terrae NBRC 100819.</title>
        <authorList>
            <person name="Hosoyama A."/>
            <person name="Uohara A."/>
            <person name="Ohji S."/>
            <person name="Ichikawa N."/>
        </authorList>
    </citation>
    <scope>NUCLEOTIDE SEQUENCE [LARGE SCALE GENOMIC DNA]</scope>
    <source>
        <strain evidence="6 7">NBRC 100819</strain>
    </source>
</reference>
<dbReference type="InterPro" id="IPR028989">
    <property type="entry name" value="RimP_N"/>
</dbReference>
<dbReference type="Gene3D" id="3.30.300.70">
    <property type="entry name" value="RimP-like superfamily, N-terminal"/>
    <property type="match status" value="1"/>
</dbReference>
<dbReference type="PANTHER" id="PTHR33867">
    <property type="entry name" value="RIBOSOME MATURATION FACTOR RIMP"/>
    <property type="match status" value="1"/>
</dbReference>
<dbReference type="Proteomes" id="UP000321049">
    <property type="component" value="Unassembled WGS sequence"/>
</dbReference>